<organism evidence="1">
    <name type="scientific">Oryza punctata</name>
    <name type="common">Red rice</name>
    <dbReference type="NCBI Taxonomy" id="4537"/>
    <lineage>
        <taxon>Eukaryota</taxon>
        <taxon>Viridiplantae</taxon>
        <taxon>Streptophyta</taxon>
        <taxon>Embryophyta</taxon>
        <taxon>Tracheophyta</taxon>
        <taxon>Spermatophyta</taxon>
        <taxon>Magnoliopsida</taxon>
        <taxon>Liliopsida</taxon>
        <taxon>Poales</taxon>
        <taxon>Poaceae</taxon>
        <taxon>BOP clade</taxon>
        <taxon>Oryzoideae</taxon>
        <taxon>Oryzeae</taxon>
        <taxon>Oryzinae</taxon>
        <taxon>Oryza</taxon>
    </lineage>
</organism>
<evidence type="ECO:0000313" key="1">
    <source>
        <dbReference type="EnsemblPlants" id="OPUNC01G19730.1"/>
    </source>
</evidence>
<evidence type="ECO:0000313" key="2">
    <source>
        <dbReference type="Proteomes" id="UP000026962"/>
    </source>
</evidence>
<reference evidence="1" key="2">
    <citation type="submission" date="2018-05" db="EMBL/GenBank/DDBJ databases">
        <title>OpunRS2 (Oryza punctata Reference Sequence Version 2).</title>
        <authorList>
            <person name="Zhang J."/>
            <person name="Kudrna D."/>
            <person name="Lee S."/>
            <person name="Talag J."/>
            <person name="Welchert J."/>
            <person name="Wing R.A."/>
        </authorList>
    </citation>
    <scope>NUCLEOTIDE SEQUENCE [LARGE SCALE GENOMIC DNA]</scope>
</reference>
<protein>
    <submittedName>
        <fullName evidence="1">Uncharacterized protein</fullName>
    </submittedName>
</protein>
<proteinExistence type="predicted"/>
<dbReference type="EnsemblPlants" id="OPUNC01G19730.1">
    <property type="protein sequence ID" value="OPUNC01G19730.1"/>
    <property type="gene ID" value="OPUNC01G19730"/>
</dbReference>
<accession>A0A0E0JK20</accession>
<dbReference type="AlphaFoldDB" id="A0A0E0JK20"/>
<keyword evidence="2" id="KW-1185">Reference proteome</keyword>
<name>A0A0E0JK20_ORYPU</name>
<dbReference type="HOGENOM" id="CLU_1771067_0_0_1"/>
<dbReference type="Proteomes" id="UP000026962">
    <property type="component" value="Chromosome 1"/>
</dbReference>
<reference evidence="1" key="1">
    <citation type="submission" date="2015-04" db="UniProtKB">
        <authorList>
            <consortium name="EnsemblPlants"/>
        </authorList>
    </citation>
    <scope>IDENTIFICATION</scope>
</reference>
<sequence>MTTMHFFLGEAPIMHSYWHSINAPKHGGSVMEHEVVYRNREARHLRLYQAYFSDNPTYGLVLFRCRWCKCNCAKAAFQQDGDKNKHVHGQWHSTHGVGLCWPFIHWELAGCPIIDDMVVCCYTTLLNYSRVITTETEGNLYYMLLIR</sequence>
<dbReference type="Gramene" id="OPUNC01G19730.1">
    <property type="protein sequence ID" value="OPUNC01G19730.1"/>
    <property type="gene ID" value="OPUNC01G19730"/>
</dbReference>